<feature type="domain" description="ABC transmembrane type-1" evidence="8">
    <location>
        <begin position="70"/>
        <end position="259"/>
    </location>
</feature>
<feature type="transmembrane region" description="Helical" evidence="7">
    <location>
        <begin position="106"/>
        <end position="129"/>
    </location>
</feature>
<evidence type="ECO:0000256" key="6">
    <source>
        <dbReference type="ARBA" id="ARBA00023136"/>
    </source>
</evidence>
<keyword evidence="6 7" id="KW-0472">Membrane</keyword>
<evidence type="ECO:0000256" key="2">
    <source>
        <dbReference type="ARBA" id="ARBA00022448"/>
    </source>
</evidence>
<comment type="similarity">
    <text evidence="7">Belongs to the binding-protein-dependent transport system permease family.</text>
</comment>
<dbReference type="Pfam" id="PF00528">
    <property type="entry name" value="BPD_transp_1"/>
    <property type="match status" value="1"/>
</dbReference>
<keyword evidence="10" id="KW-1185">Reference proteome</keyword>
<feature type="transmembrane region" description="Helical" evidence="7">
    <location>
        <begin position="12"/>
        <end position="32"/>
    </location>
</feature>
<evidence type="ECO:0000313" key="10">
    <source>
        <dbReference type="Proteomes" id="UP000029381"/>
    </source>
</evidence>
<feature type="transmembrane region" description="Helical" evidence="7">
    <location>
        <begin position="241"/>
        <end position="265"/>
    </location>
</feature>
<dbReference type="GO" id="GO:0005886">
    <property type="term" value="C:plasma membrane"/>
    <property type="evidence" value="ECO:0007669"/>
    <property type="project" value="UniProtKB-SubCell"/>
</dbReference>
<dbReference type="SUPFAM" id="SSF161098">
    <property type="entry name" value="MetI-like"/>
    <property type="match status" value="1"/>
</dbReference>
<feature type="transmembrane region" description="Helical" evidence="7">
    <location>
        <begin position="181"/>
        <end position="203"/>
    </location>
</feature>
<proteinExistence type="inferred from homology"/>
<feature type="transmembrane region" description="Helical" evidence="7">
    <location>
        <begin position="74"/>
        <end position="94"/>
    </location>
</feature>
<evidence type="ECO:0000313" key="9">
    <source>
        <dbReference type="EMBL" id="KFN90093.1"/>
    </source>
</evidence>
<sequence>MKKQLDFNKWLIIFLATVLSLSWLYPFFLIFINSFKTRTEILSNVIGIPKEITLANYPNSFTAMNYLSGFGNSLIITVASVGLTVLFSAMAAYVLHRRNTKLSTFIYYFCGVTMLIPFQAIMIPLINVFGQLNLLNRTGLTIMNIGFSVSLSVYLYYGAMRSISTDLDDAANIDGASRMAIFFRIILPILKPTTVTVIILNGMKIWNDYLLPSLVVNREGMRTLPLELYSFFGEFTTQWELALTGLILAIIPIILLFISLQKYFIAGLSEGSLKM</sequence>
<name>A0A091CCC5_9ENTE</name>
<dbReference type="InterPro" id="IPR035906">
    <property type="entry name" value="MetI-like_sf"/>
</dbReference>
<gene>
    <name evidence="9" type="ORF">TMU3MR103_1690</name>
</gene>
<comment type="subcellular location">
    <subcellularLocation>
        <location evidence="1 7">Cell membrane</location>
        <topology evidence="1 7">Multi-pass membrane protein</topology>
    </subcellularLocation>
</comment>
<evidence type="ECO:0000259" key="8">
    <source>
        <dbReference type="PROSITE" id="PS50928"/>
    </source>
</evidence>
<reference evidence="9 10" key="1">
    <citation type="submission" date="2014-08" db="EMBL/GenBank/DDBJ databases">
        <title>Genome sequence of Tetragenococcus muriaticus.</title>
        <authorList>
            <person name="Chuea-nongthon C."/>
            <person name="Rodtong S."/>
            <person name="Yongsawatdigul J."/>
            <person name="Steele J.L."/>
            <person name="Liu X.-y."/>
            <person name="Speers J."/>
            <person name="Glasner J.D."/>
            <person name="Neeno-Eckwall E.C."/>
        </authorList>
    </citation>
    <scope>NUCLEOTIDE SEQUENCE [LARGE SCALE GENOMIC DNA]</scope>
    <source>
        <strain evidence="9 10">3MR10-3</strain>
    </source>
</reference>
<feature type="transmembrane region" description="Helical" evidence="7">
    <location>
        <begin position="141"/>
        <end position="160"/>
    </location>
</feature>
<keyword evidence="2 7" id="KW-0813">Transport</keyword>
<dbReference type="RefSeq" id="WP_038023842.1">
    <property type="nucleotide sequence ID" value="NZ_JPVT01000178.1"/>
</dbReference>
<dbReference type="Gene3D" id="1.10.3720.10">
    <property type="entry name" value="MetI-like"/>
    <property type="match status" value="1"/>
</dbReference>
<dbReference type="GO" id="GO:0055085">
    <property type="term" value="P:transmembrane transport"/>
    <property type="evidence" value="ECO:0007669"/>
    <property type="project" value="InterPro"/>
</dbReference>
<evidence type="ECO:0000256" key="4">
    <source>
        <dbReference type="ARBA" id="ARBA00022692"/>
    </source>
</evidence>
<dbReference type="PANTHER" id="PTHR43744">
    <property type="entry name" value="ABC TRANSPORTER PERMEASE PROTEIN MG189-RELATED-RELATED"/>
    <property type="match status" value="1"/>
</dbReference>
<dbReference type="AlphaFoldDB" id="A0A091CCC5"/>
<accession>A0A091CCC5</accession>
<dbReference type="CDD" id="cd06261">
    <property type="entry name" value="TM_PBP2"/>
    <property type="match status" value="1"/>
</dbReference>
<evidence type="ECO:0000256" key="3">
    <source>
        <dbReference type="ARBA" id="ARBA00022475"/>
    </source>
</evidence>
<protein>
    <submittedName>
        <fullName evidence="9">Permease component of an ABC superfamily sugar transporter</fullName>
    </submittedName>
</protein>
<dbReference type="Proteomes" id="UP000029381">
    <property type="component" value="Unassembled WGS sequence"/>
</dbReference>
<comment type="caution">
    <text evidence="9">The sequence shown here is derived from an EMBL/GenBank/DDBJ whole genome shotgun (WGS) entry which is preliminary data.</text>
</comment>
<evidence type="ECO:0000256" key="5">
    <source>
        <dbReference type="ARBA" id="ARBA00022989"/>
    </source>
</evidence>
<organism evidence="9 10">
    <name type="scientific">Tetragenococcus muriaticus 3MR10-3</name>
    <dbReference type="NCBI Taxonomy" id="1302648"/>
    <lineage>
        <taxon>Bacteria</taxon>
        <taxon>Bacillati</taxon>
        <taxon>Bacillota</taxon>
        <taxon>Bacilli</taxon>
        <taxon>Lactobacillales</taxon>
        <taxon>Enterococcaceae</taxon>
        <taxon>Tetragenococcus</taxon>
    </lineage>
</organism>
<dbReference type="PANTHER" id="PTHR43744:SF8">
    <property type="entry name" value="SN-GLYCEROL-3-PHOSPHATE TRANSPORT SYSTEM PERMEASE PROTEIN UGPE"/>
    <property type="match status" value="1"/>
</dbReference>
<dbReference type="EMBL" id="JPVT01000178">
    <property type="protein sequence ID" value="KFN90093.1"/>
    <property type="molecule type" value="Genomic_DNA"/>
</dbReference>
<evidence type="ECO:0000256" key="1">
    <source>
        <dbReference type="ARBA" id="ARBA00004651"/>
    </source>
</evidence>
<keyword evidence="3" id="KW-1003">Cell membrane</keyword>
<keyword evidence="5 7" id="KW-1133">Transmembrane helix</keyword>
<keyword evidence="9" id="KW-0762">Sugar transport</keyword>
<dbReference type="PATRIC" id="fig|1302648.3.peg.1652"/>
<keyword evidence="4 7" id="KW-0812">Transmembrane</keyword>
<evidence type="ECO:0000256" key="7">
    <source>
        <dbReference type="RuleBase" id="RU363032"/>
    </source>
</evidence>
<dbReference type="PROSITE" id="PS50928">
    <property type="entry name" value="ABC_TM1"/>
    <property type="match status" value="1"/>
</dbReference>
<dbReference type="InterPro" id="IPR000515">
    <property type="entry name" value="MetI-like"/>
</dbReference>